<evidence type="ECO:0000256" key="1">
    <source>
        <dbReference type="SAM" id="SignalP"/>
    </source>
</evidence>
<comment type="caution">
    <text evidence="2">The sequence shown here is derived from an EMBL/GenBank/DDBJ whole genome shotgun (WGS) entry which is preliminary data.</text>
</comment>
<protein>
    <submittedName>
        <fullName evidence="2">Uncharacterized protein</fullName>
    </submittedName>
</protein>
<dbReference type="AlphaFoldDB" id="A0A933S8Z3"/>
<dbReference type="EMBL" id="JACRIW010000012">
    <property type="protein sequence ID" value="MBI5168136.1"/>
    <property type="molecule type" value="Genomic_DNA"/>
</dbReference>
<organism evidence="2 3">
    <name type="scientific">Eiseniibacteriota bacterium</name>
    <dbReference type="NCBI Taxonomy" id="2212470"/>
    <lineage>
        <taxon>Bacteria</taxon>
        <taxon>Candidatus Eiseniibacteriota</taxon>
    </lineage>
</organism>
<accession>A0A933S8Z3</accession>
<dbReference type="Proteomes" id="UP000696931">
    <property type="component" value="Unassembled WGS sequence"/>
</dbReference>
<sequence>MKKFLSVLLLMLVSFGILAPSLADAARVKVVRRGPHRRTVVVVHRGHPIRRAMHPVVFRRPGVAVRVAPVRFLPLVVWAPVVVATRPAGDAMVWQDAETLFEEEDWAETVFNSDQRGTKLYLEVVKGKVQFDFAEVVFENGDCQVVDFAEKPHGEGFYSLLDFADGRKVDHVRLIARSKAEESRVALILQK</sequence>
<evidence type="ECO:0000313" key="3">
    <source>
        <dbReference type="Proteomes" id="UP000696931"/>
    </source>
</evidence>
<name>A0A933S8Z3_UNCEI</name>
<feature type="signal peptide" evidence="1">
    <location>
        <begin position="1"/>
        <end position="25"/>
    </location>
</feature>
<proteinExistence type="predicted"/>
<gene>
    <name evidence="2" type="ORF">HZA61_01475</name>
</gene>
<keyword evidence="1" id="KW-0732">Signal</keyword>
<feature type="chain" id="PRO_5037611680" evidence="1">
    <location>
        <begin position="26"/>
        <end position="191"/>
    </location>
</feature>
<reference evidence="2" key="1">
    <citation type="submission" date="2020-07" db="EMBL/GenBank/DDBJ databases">
        <title>Huge and variable diversity of episymbiotic CPR bacteria and DPANN archaea in groundwater ecosystems.</title>
        <authorList>
            <person name="He C.Y."/>
            <person name="Keren R."/>
            <person name="Whittaker M."/>
            <person name="Farag I.F."/>
            <person name="Doudna J."/>
            <person name="Cate J.H.D."/>
            <person name="Banfield J.F."/>
        </authorList>
    </citation>
    <scope>NUCLEOTIDE SEQUENCE</scope>
    <source>
        <strain evidence="2">NC_groundwater_1813_Pr3_B-0.1um_71_17</strain>
    </source>
</reference>
<evidence type="ECO:0000313" key="2">
    <source>
        <dbReference type="EMBL" id="MBI5168136.1"/>
    </source>
</evidence>